<sequence length="250" mass="26318">MDNLLQGKTALVTGAASGIGKAVALLYGRHGANVMLSDVDEAQGRQVMEQLQAAGGNARFFKADVGDPMQCQQLVRETVAAFGALDIACNNAGIGGEMNLTADYSLEGWQHIINVNLNSVFFCLKYELEVMLKQGSGAVVNMASILGRVGTPNSPGYVAAKHGVVGLTQTAALEYAASGIRINSVGPAYIDTPLLAQLSQETKQQLVGLHPIGRLGKSEEVAELVLWLSSDKASFVTGAYYPVDGGYLAR</sequence>
<evidence type="ECO:0000256" key="2">
    <source>
        <dbReference type="ARBA" id="ARBA00023002"/>
    </source>
</evidence>
<dbReference type="Pfam" id="PF13561">
    <property type="entry name" value="adh_short_C2"/>
    <property type="match status" value="1"/>
</dbReference>
<evidence type="ECO:0000313" key="4">
    <source>
        <dbReference type="Proteomes" id="UP000601099"/>
    </source>
</evidence>
<dbReference type="PANTHER" id="PTHR24321">
    <property type="entry name" value="DEHYDROGENASES, SHORT CHAIN"/>
    <property type="match status" value="1"/>
</dbReference>
<comment type="similarity">
    <text evidence="1">Belongs to the short-chain dehydrogenases/reductases (SDR) family.</text>
</comment>
<dbReference type="SUPFAM" id="SSF51735">
    <property type="entry name" value="NAD(P)-binding Rossmann-fold domains"/>
    <property type="match status" value="1"/>
</dbReference>
<dbReference type="RefSeq" id="WP_196956781.1">
    <property type="nucleotide sequence ID" value="NZ_JADWYK010000016.1"/>
</dbReference>
<dbReference type="NCBIfam" id="NF005559">
    <property type="entry name" value="PRK07231.1"/>
    <property type="match status" value="1"/>
</dbReference>
<gene>
    <name evidence="3" type="ORF">I5L79_19620</name>
</gene>
<accession>A0ABS0L6N2</accession>
<keyword evidence="2" id="KW-0560">Oxidoreductase</keyword>
<dbReference type="InterPro" id="IPR036291">
    <property type="entry name" value="NAD(P)-bd_dom_sf"/>
</dbReference>
<dbReference type="PRINTS" id="PR00081">
    <property type="entry name" value="GDHRDH"/>
</dbReference>
<name>A0ABS0L6N2_9BACT</name>
<dbReference type="NCBIfam" id="NF009466">
    <property type="entry name" value="PRK12826.1-2"/>
    <property type="match status" value="1"/>
</dbReference>
<dbReference type="Proteomes" id="UP000601099">
    <property type="component" value="Unassembled WGS sequence"/>
</dbReference>
<reference evidence="3 4" key="1">
    <citation type="submission" date="2020-11" db="EMBL/GenBank/DDBJ databases">
        <title>Hymenobacter sp.</title>
        <authorList>
            <person name="Kim M.K."/>
        </authorList>
    </citation>
    <scope>NUCLEOTIDE SEQUENCE [LARGE SCALE GENOMIC DNA]</scope>
    <source>
        <strain evidence="3 4">BT594</strain>
    </source>
</reference>
<dbReference type="PROSITE" id="PS00061">
    <property type="entry name" value="ADH_SHORT"/>
    <property type="match status" value="1"/>
</dbReference>
<comment type="caution">
    <text evidence="3">The sequence shown here is derived from an EMBL/GenBank/DDBJ whole genome shotgun (WGS) entry which is preliminary data.</text>
</comment>
<dbReference type="EMBL" id="JADWYK010000016">
    <property type="protein sequence ID" value="MBG8555762.1"/>
    <property type="molecule type" value="Genomic_DNA"/>
</dbReference>
<dbReference type="Gene3D" id="3.40.50.720">
    <property type="entry name" value="NAD(P)-binding Rossmann-like Domain"/>
    <property type="match status" value="1"/>
</dbReference>
<evidence type="ECO:0000256" key="1">
    <source>
        <dbReference type="ARBA" id="ARBA00006484"/>
    </source>
</evidence>
<organism evidence="3 4">
    <name type="scientific">Hymenobacter guriensis</name>
    <dbReference type="NCBI Taxonomy" id="2793065"/>
    <lineage>
        <taxon>Bacteria</taxon>
        <taxon>Pseudomonadati</taxon>
        <taxon>Bacteroidota</taxon>
        <taxon>Cytophagia</taxon>
        <taxon>Cytophagales</taxon>
        <taxon>Hymenobacteraceae</taxon>
        <taxon>Hymenobacter</taxon>
    </lineage>
</organism>
<protein>
    <submittedName>
        <fullName evidence="3">SDR family oxidoreductase</fullName>
    </submittedName>
</protein>
<keyword evidence="4" id="KW-1185">Reference proteome</keyword>
<dbReference type="PRINTS" id="PR00080">
    <property type="entry name" value="SDRFAMILY"/>
</dbReference>
<dbReference type="InterPro" id="IPR020904">
    <property type="entry name" value="Sc_DH/Rdtase_CS"/>
</dbReference>
<dbReference type="PANTHER" id="PTHR24321:SF8">
    <property type="entry name" value="ESTRADIOL 17-BETA-DEHYDROGENASE 8-RELATED"/>
    <property type="match status" value="1"/>
</dbReference>
<dbReference type="InterPro" id="IPR002347">
    <property type="entry name" value="SDR_fam"/>
</dbReference>
<proteinExistence type="inferred from homology"/>
<evidence type="ECO:0000313" key="3">
    <source>
        <dbReference type="EMBL" id="MBG8555762.1"/>
    </source>
</evidence>